<evidence type="ECO:0000256" key="2">
    <source>
        <dbReference type="ARBA" id="ARBA00023015"/>
    </source>
</evidence>
<sequence length="159" mass="18251">MDLNQRFRSALIAFFVRRIGSQTQAEDLTQEVFVRMTNLKTDDVQNLEGYLFQIARNLLRDTHRRDNVRNNYEAIVRGDDQRDTESRHAERIIIARQALEKVAVILDGLPERTRSIFILHRMEAMARKDIAQAYGITISAVEKHLGKAMALLATKAGDL</sequence>
<dbReference type="EMBL" id="AWGB01000045">
    <property type="protein sequence ID" value="ESQ87262.1"/>
    <property type="molecule type" value="Genomic_DNA"/>
</dbReference>
<dbReference type="PANTHER" id="PTHR43133:SF63">
    <property type="entry name" value="RNA POLYMERASE SIGMA FACTOR FECI-RELATED"/>
    <property type="match status" value="1"/>
</dbReference>
<dbReference type="Gene3D" id="1.10.1740.10">
    <property type="match status" value="1"/>
</dbReference>
<organism evidence="7 8">
    <name type="scientific">Asticcacaulis benevestitus DSM 16100 = ATCC BAA-896</name>
    <dbReference type="NCBI Taxonomy" id="1121022"/>
    <lineage>
        <taxon>Bacteria</taxon>
        <taxon>Pseudomonadati</taxon>
        <taxon>Pseudomonadota</taxon>
        <taxon>Alphaproteobacteria</taxon>
        <taxon>Caulobacterales</taxon>
        <taxon>Caulobacteraceae</taxon>
        <taxon>Asticcacaulis</taxon>
    </lineage>
</organism>
<dbReference type="Pfam" id="PF04542">
    <property type="entry name" value="Sigma70_r2"/>
    <property type="match status" value="1"/>
</dbReference>
<keyword evidence="2" id="KW-0805">Transcription regulation</keyword>
<dbReference type="SUPFAM" id="SSF88946">
    <property type="entry name" value="Sigma2 domain of RNA polymerase sigma factors"/>
    <property type="match status" value="1"/>
</dbReference>
<dbReference type="PATRIC" id="fig|1121022.4.peg.3534"/>
<dbReference type="Proteomes" id="UP000017837">
    <property type="component" value="Unassembled WGS sequence"/>
</dbReference>
<evidence type="ECO:0000256" key="1">
    <source>
        <dbReference type="ARBA" id="ARBA00010641"/>
    </source>
</evidence>
<keyword evidence="4" id="KW-0804">Transcription</keyword>
<dbReference type="InterPro" id="IPR039425">
    <property type="entry name" value="RNA_pol_sigma-70-like"/>
</dbReference>
<evidence type="ECO:0008006" key="9">
    <source>
        <dbReference type="Google" id="ProtNLM"/>
    </source>
</evidence>
<keyword evidence="8" id="KW-1185">Reference proteome</keyword>
<reference evidence="7 8" key="1">
    <citation type="journal article" date="2014" name="Nature">
        <title>Sequential evolution of bacterial morphology by co-option of a developmental regulator.</title>
        <authorList>
            <person name="Jiang C."/>
            <person name="Brown P.J."/>
            <person name="Ducret A."/>
            <person name="Brun Y.V."/>
        </authorList>
    </citation>
    <scope>NUCLEOTIDE SEQUENCE [LARGE SCALE GENOMIC DNA]</scope>
    <source>
        <strain evidence="7 8">DSM 16100</strain>
    </source>
</reference>
<dbReference type="InterPro" id="IPR036388">
    <property type="entry name" value="WH-like_DNA-bd_sf"/>
</dbReference>
<evidence type="ECO:0000256" key="3">
    <source>
        <dbReference type="ARBA" id="ARBA00023082"/>
    </source>
</evidence>
<dbReference type="GO" id="GO:0016987">
    <property type="term" value="F:sigma factor activity"/>
    <property type="evidence" value="ECO:0007669"/>
    <property type="project" value="UniProtKB-KW"/>
</dbReference>
<evidence type="ECO:0000259" key="5">
    <source>
        <dbReference type="Pfam" id="PF04542"/>
    </source>
</evidence>
<dbReference type="GO" id="GO:0003677">
    <property type="term" value="F:DNA binding"/>
    <property type="evidence" value="ECO:0007669"/>
    <property type="project" value="InterPro"/>
</dbReference>
<feature type="domain" description="RNA polymerase sigma factor 70 region 4 type 2" evidence="6">
    <location>
        <begin position="101"/>
        <end position="152"/>
    </location>
</feature>
<dbReference type="STRING" id="1121022.GCA_000376105_04202"/>
<dbReference type="Pfam" id="PF08281">
    <property type="entry name" value="Sigma70_r4_2"/>
    <property type="match status" value="1"/>
</dbReference>
<evidence type="ECO:0000256" key="4">
    <source>
        <dbReference type="ARBA" id="ARBA00023163"/>
    </source>
</evidence>
<name>V4NZS7_9CAUL</name>
<dbReference type="AlphaFoldDB" id="V4NZS7"/>
<protein>
    <recommendedName>
        <fullName evidence="9">RNA polymerase subunit sigma-24</fullName>
    </recommendedName>
</protein>
<dbReference type="InterPro" id="IPR013324">
    <property type="entry name" value="RNA_pol_sigma_r3/r4-like"/>
</dbReference>
<dbReference type="Gene3D" id="1.10.10.10">
    <property type="entry name" value="Winged helix-like DNA-binding domain superfamily/Winged helix DNA-binding domain"/>
    <property type="match status" value="1"/>
</dbReference>
<proteinExistence type="inferred from homology"/>
<accession>V4NZS7</accession>
<feature type="domain" description="RNA polymerase sigma-70 region 2" evidence="5">
    <location>
        <begin position="5"/>
        <end position="66"/>
    </location>
</feature>
<dbReference type="InterPro" id="IPR013249">
    <property type="entry name" value="RNA_pol_sigma70_r4_t2"/>
</dbReference>
<dbReference type="InterPro" id="IPR013325">
    <property type="entry name" value="RNA_pol_sigma_r2"/>
</dbReference>
<dbReference type="InterPro" id="IPR014284">
    <property type="entry name" value="RNA_pol_sigma-70_dom"/>
</dbReference>
<dbReference type="SUPFAM" id="SSF88659">
    <property type="entry name" value="Sigma3 and sigma4 domains of RNA polymerase sigma factors"/>
    <property type="match status" value="1"/>
</dbReference>
<evidence type="ECO:0000313" key="7">
    <source>
        <dbReference type="EMBL" id="ESQ87262.1"/>
    </source>
</evidence>
<evidence type="ECO:0000313" key="8">
    <source>
        <dbReference type="Proteomes" id="UP000017837"/>
    </source>
</evidence>
<comment type="similarity">
    <text evidence="1">Belongs to the sigma-70 factor family. ECF subfamily.</text>
</comment>
<dbReference type="eggNOG" id="COG1595">
    <property type="taxonomic scope" value="Bacteria"/>
</dbReference>
<comment type="caution">
    <text evidence="7">The sequence shown here is derived from an EMBL/GenBank/DDBJ whole genome shotgun (WGS) entry which is preliminary data.</text>
</comment>
<gene>
    <name evidence="7" type="ORF">ABENE_17315</name>
</gene>
<evidence type="ECO:0000259" key="6">
    <source>
        <dbReference type="Pfam" id="PF08281"/>
    </source>
</evidence>
<dbReference type="GO" id="GO:0006352">
    <property type="term" value="P:DNA-templated transcription initiation"/>
    <property type="evidence" value="ECO:0007669"/>
    <property type="project" value="InterPro"/>
</dbReference>
<keyword evidence="3" id="KW-0731">Sigma factor</keyword>
<dbReference type="InterPro" id="IPR007627">
    <property type="entry name" value="RNA_pol_sigma70_r2"/>
</dbReference>
<dbReference type="NCBIfam" id="TIGR02937">
    <property type="entry name" value="sigma70-ECF"/>
    <property type="match status" value="1"/>
</dbReference>
<dbReference type="PANTHER" id="PTHR43133">
    <property type="entry name" value="RNA POLYMERASE ECF-TYPE SIGMA FACTO"/>
    <property type="match status" value="1"/>
</dbReference>